<gene>
    <name evidence="1" type="ORF">NCTC13645_00814</name>
</gene>
<dbReference type="Proteomes" id="UP000254621">
    <property type="component" value="Unassembled WGS sequence"/>
</dbReference>
<dbReference type="AlphaFoldDB" id="A0A380NY56"/>
<protein>
    <submittedName>
        <fullName evidence="1">Uncharacterized protein</fullName>
    </submittedName>
</protein>
<proteinExistence type="predicted"/>
<reference evidence="1 2" key="1">
    <citation type="submission" date="2018-06" db="EMBL/GenBank/DDBJ databases">
        <authorList>
            <consortium name="Pathogen Informatics"/>
            <person name="Doyle S."/>
        </authorList>
    </citation>
    <scope>NUCLEOTIDE SEQUENCE [LARGE SCALE GENOMIC DNA]</scope>
    <source>
        <strain evidence="1 2">NCTC13645</strain>
    </source>
</reference>
<name>A0A380NY56_WEIVI</name>
<evidence type="ECO:0000313" key="2">
    <source>
        <dbReference type="Proteomes" id="UP000254621"/>
    </source>
</evidence>
<dbReference type="EMBL" id="UHIV01000001">
    <property type="protein sequence ID" value="SUP52911.1"/>
    <property type="molecule type" value="Genomic_DNA"/>
</dbReference>
<accession>A0A380NY56</accession>
<evidence type="ECO:0000313" key="1">
    <source>
        <dbReference type="EMBL" id="SUP52911.1"/>
    </source>
</evidence>
<organism evidence="1 2">
    <name type="scientific">Weissella viridescens</name>
    <name type="common">Lactobacillus viridescens</name>
    <dbReference type="NCBI Taxonomy" id="1629"/>
    <lineage>
        <taxon>Bacteria</taxon>
        <taxon>Bacillati</taxon>
        <taxon>Bacillota</taxon>
        <taxon>Bacilli</taxon>
        <taxon>Lactobacillales</taxon>
        <taxon>Lactobacillaceae</taxon>
        <taxon>Weissella</taxon>
    </lineage>
</organism>
<sequence length="107" mass="12205">MDQFLITRIMDFCTLIRTFKSLCKAIGWAIHQIFTKRSVSDFDNEGHGVADPNEMLLNRIEKIGAIHLPFDKGMTATNVASWIYEKDLRQLNDETLTASYAPDVNII</sequence>